<dbReference type="RefSeq" id="WP_193668259.1">
    <property type="nucleotide sequence ID" value="NZ_JACDTV010000004.1"/>
</dbReference>
<evidence type="ECO:0000313" key="2">
    <source>
        <dbReference type="Proteomes" id="UP000732378"/>
    </source>
</evidence>
<keyword evidence="2" id="KW-1185">Reference proteome</keyword>
<dbReference type="Proteomes" id="UP000732378">
    <property type="component" value="Unassembled WGS sequence"/>
</dbReference>
<comment type="caution">
    <text evidence="1">The sequence shown here is derived from an EMBL/GenBank/DDBJ whole genome shotgun (WGS) entry which is preliminary data.</text>
</comment>
<gene>
    <name evidence="1" type="ORF">JOE61_002461</name>
</gene>
<reference evidence="1 2" key="1">
    <citation type="submission" date="2021-01" db="EMBL/GenBank/DDBJ databases">
        <title>Sequencing the genomes of 1000 actinobacteria strains.</title>
        <authorList>
            <person name="Klenk H.-P."/>
        </authorList>
    </citation>
    <scope>NUCLEOTIDE SEQUENCE [LARGE SCALE GENOMIC DNA]</scope>
    <source>
        <strain evidence="1 2">DSM 18239</strain>
    </source>
</reference>
<dbReference type="Pfam" id="PF11066">
    <property type="entry name" value="DUF2867"/>
    <property type="match status" value="1"/>
</dbReference>
<dbReference type="InterPro" id="IPR021295">
    <property type="entry name" value="DUF2867"/>
</dbReference>
<dbReference type="EMBL" id="JAFBBZ010000001">
    <property type="protein sequence ID" value="MBM7508647.1"/>
    <property type="molecule type" value="Genomic_DNA"/>
</dbReference>
<organism evidence="1 2">
    <name type="scientific">Nocardioides salarius</name>
    <dbReference type="NCBI Taxonomy" id="374513"/>
    <lineage>
        <taxon>Bacteria</taxon>
        <taxon>Bacillati</taxon>
        <taxon>Actinomycetota</taxon>
        <taxon>Actinomycetes</taxon>
        <taxon>Propionibacteriales</taxon>
        <taxon>Nocardioidaceae</taxon>
        <taxon>Nocardioides</taxon>
    </lineage>
</organism>
<proteinExistence type="predicted"/>
<protein>
    <recommendedName>
        <fullName evidence="3">DUF2867 domain-containing protein</fullName>
    </recommendedName>
</protein>
<evidence type="ECO:0000313" key="1">
    <source>
        <dbReference type="EMBL" id="MBM7508647.1"/>
    </source>
</evidence>
<sequence length="168" mass="18505">MERRTSWGSTTRSSRVRLDAEHAWALVASARAGPQWYVDAAPFVFRGAVDRLTLGRGRRWPVPDRPVLRPGDTAGFWRVLEAGPVEEGPVEDGHHLLLEAALRAPGTVRLSTLVTPEGPHCCRVAQTVTFTPAGLLGRAYLLTDVPARETLMELVHRRVLRDLGRAAT</sequence>
<name>A0ABS2MBS1_9ACTN</name>
<evidence type="ECO:0008006" key="3">
    <source>
        <dbReference type="Google" id="ProtNLM"/>
    </source>
</evidence>
<accession>A0ABS2MBS1</accession>